<dbReference type="GO" id="GO:0016787">
    <property type="term" value="F:hydrolase activity"/>
    <property type="evidence" value="ECO:0007669"/>
    <property type="project" value="UniProtKB-KW"/>
</dbReference>
<dbReference type="InterPro" id="IPR017907">
    <property type="entry name" value="Znf_RING_CS"/>
</dbReference>
<keyword evidence="4" id="KW-0378">Hydrolase</keyword>
<dbReference type="OrthoDB" id="204355at2759"/>
<evidence type="ECO:0000259" key="12">
    <source>
        <dbReference type="PROSITE" id="PS50089"/>
    </source>
</evidence>
<dbReference type="PROSITE" id="PS51192">
    <property type="entry name" value="HELICASE_ATP_BIND_1"/>
    <property type="match status" value="1"/>
</dbReference>
<dbReference type="PROSITE" id="PS50089">
    <property type="entry name" value="ZF_RING_2"/>
    <property type="match status" value="1"/>
</dbReference>
<dbReference type="InterPro" id="IPR001841">
    <property type="entry name" value="Znf_RING"/>
</dbReference>
<keyword evidence="17" id="KW-1185">Reference proteome</keyword>
<keyword evidence="5" id="KW-0347">Helicase</keyword>
<evidence type="ECO:0000256" key="5">
    <source>
        <dbReference type="ARBA" id="ARBA00022806"/>
    </source>
</evidence>
<evidence type="ECO:0000256" key="8">
    <source>
        <dbReference type="PROSITE-ProRule" id="PRU00175"/>
    </source>
</evidence>
<feature type="domain" description="PHD-type" evidence="11">
    <location>
        <begin position="466"/>
        <end position="514"/>
    </location>
</feature>
<feature type="domain" description="PDZ" evidence="13">
    <location>
        <begin position="18"/>
        <end position="76"/>
    </location>
</feature>
<feature type="domain" description="RING-type" evidence="12">
    <location>
        <begin position="1371"/>
        <end position="1418"/>
    </location>
</feature>
<proteinExistence type="predicted"/>
<dbReference type="GO" id="GO:0004386">
    <property type="term" value="F:helicase activity"/>
    <property type="evidence" value="ECO:0007669"/>
    <property type="project" value="UniProtKB-KW"/>
</dbReference>
<comment type="caution">
    <text evidence="16">The sequence shown here is derived from an EMBL/GenBank/DDBJ whole genome shotgun (WGS) entry which is preliminary data.</text>
</comment>
<dbReference type="InterPro" id="IPR001965">
    <property type="entry name" value="Znf_PHD"/>
</dbReference>
<evidence type="ECO:0000259" key="14">
    <source>
        <dbReference type="PROSITE" id="PS51192"/>
    </source>
</evidence>
<dbReference type="Gene3D" id="3.40.50.300">
    <property type="entry name" value="P-loop containing nucleotide triphosphate hydrolases"/>
    <property type="match status" value="1"/>
</dbReference>
<evidence type="ECO:0000313" key="17">
    <source>
        <dbReference type="Proteomes" id="UP001153069"/>
    </source>
</evidence>
<feature type="region of interest" description="Disordered" evidence="10">
    <location>
        <begin position="169"/>
        <end position="205"/>
    </location>
</feature>
<reference evidence="16" key="1">
    <citation type="submission" date="2020-06" db="EMBL/GenBank/DDBJ databases">
        <authorList>
            <consortium name="Plant Systems Biology data submission"/>
        </authorList>
    </citation>
    <scope>NUCLEOTIDE SEQUENCE</scope>
    <source>
        <strain evidence="16">D6</strain>
    </source>
</reference>
<protein>
    <submittedName>
        <fullName evidence="16">Regulator of chromatin subfamily A member 3-like 1</fullName>
    </submittedName>
</protein>
<dbReference type="InterPro" id="IPR001650">
    <property type="entry name" value="Helicase_C-like"/>
</dbReference>
<gene>
    <name evidence="16" type="ORF">SEMRO_545_G163920.1</name>
</gene>
<keyword evidence="2" id="KW-0547">Nucleotide-binding</keyword>
<feature type="coiled-coil region" evidence="9">
    <location>
        <begin position="674"/>
        <end position="715"/>
    </location>
</feature>
<dbReference type="InterPro" id="IPR049730">
    <property type="entry name" value="SNF2/RAD54-like_C"/>
</dbReference>
<dbReference type="InterPro" id="IPR038718">
    <property type="entry name" value="SNF2-like_sf"/>
</dbReference>
<evidence type="ECO:0000259" key="13">
    <source>
        <dbReference type="PROSITE" id="PS50106"/>
    </source>
</evidence>
<dbReference type="InterPro" id="IPR000330">
    <property type="entry name" value="SNF2_N"/>
</dbReference>
<dbReference type="SMART" id="SM00249">
    <property type="entry name" value="PHD"/>
    <property type="match status" value="1"/>
</dbReference>
<dbReference type="Pfam" id="PF00628">
    <property type="entry name" value="PHD"/>
    <property type="match status" value="1"/>
</dbReference>
<dbReference type="InterPro" id="IPR013083">
    <property type="entry name" value="Znf_RING/FYVE/PHD"/>
</dbReference>
<feature type="domain" description="Helicase ATP-binding" evidence="14">
    <location>
        <begin position="969"/>
        <end position="1177"/>
    </location>
</feature>
<dbReference type="Gene3D" id="3.30.40.10">
    <property type="entry name" value="Zinc/RING finger domain, C3HC4 (zinc finger)"/>
    <property type="match status" value="2"/>
</dbReference>
<sequence>MASPHLFGGHVPAGLPTRLTLTVPAPPGALGLQFVHGVDAQHHRYVMVSHVEPFSPVYGKIVVGDKIVAVNGVNAIDQEVAFVQGILAGCQSTTRQISIYRDQQPVGVPPVSTQLQSAMIPASRSGFQQRVAFRPVLTQTDQSRSVSSVPRSNRVVDRSAVAATSSTRVVLNRNRNKENAAPATVNQKSKKPGLKKPPPPSTASISVEAPTVSRKAFIVGLPEGEIGLTFAAGTVETSHFIQVTHVDPKSSLSGTVIKGDWISHINGKSTQSIKEQEAMRLFEKQTAKRRMVVLREPSSNAPKPPRAATAKSKPSSKQAPKPKVTITATAAKQRLGVDSGAEPTKRQLATEAFPEQKRLKKAKTKPGFNDDGTRELPEAEDWPERGCVCEHGIFYCTKTRESLGQVAEKLGASWRDMAENVSHKTWYGNLKSASVFKADTLLCVPDKHSKWKIKQLRKEEFPDMMPETCLDCGLASKPEELLLCDGCDGMYHLKCVCLDDIPSGDWFCSTCVEILKARKEHGDLTLKEFTLSNAPSLDAVLSPEEQDRIHGLRATLDDYLHSRRRQDLQHIADTSDMVKWTLQQLIPEIKEEIARLEAEIKQAKSAALAKYGLQGSSWALSSGRDSDFIQFRENGRVIRLQRGDNRLNGSASTYTPEWNAARQRVIQYWNFVKSRPYKQKNESLNKNLKDAKENLENTKTEHEQVDGLKEKQQKEARLMYSALLNEPRLSDETDSEFRSREWPPRLLGQVQIHNDEDVILLSLLREPDELILLVPLTATKTSDLQDFEPQVGKTFAVFACESLFLKERDDDLPMDKNNVRDAQRRLFQLLVSGGERENQHIVVSSPSIPPTVRPRDTDASHSKCFDLTELVRDCNLSLDLPLEPTPESMVNNGLKLHPYQEQSLRWLLDKEQEISSLGLAGEFWHRLRFLDPIAPPQSDHMYFYCELTGSFALDIFDFKTDVDQSDASANRFGCPTGGCLGSEMGLGKTVIAIALILKNRPPPHRTVLPREHLWSLKKNRVIDHDDYVPLPRFGATEAAAKTNKVSNGTLVIVPQTLLAQWQTEIERFAPHLSIMVLHSCENPTLAGVASADVVIASTYIFQQHRNARKTAGFLLSCIKKVHWHRIVADEAHNNQEDHSITRFVGILSATHRLSLTGTPIGSKVTDLQGQLRLLRLAPFCRPKFFKQAISDPYHEERSLGSLAVLRSLLSHIVCRHSKQQTHENGKALVALPPRTISTVLLQFGSEDEQQLYDILETNNRTLLRKLKHESKATLQHNFAELNALLLAARQACCHVSLVNLPKIDHHLRRLQDQTGKGGFAVARTKSNANAEESQTRAGLLKLAAAGARPTARQRMIDVVSQFQTSGALIECCICLDATAETNIAIPPCAHPICDECILSIMSAASATREASGHCPTCRDTIRRSEITFLGDAEDAGTFTTKPQLQTEMDTSKDEVLETNLPSFALTASVTHASVTGASTNRVDCAVLTEAETVRKTQERQAELSCLEELLVSSCVRAEPKVGSKIACLLREVDAMMKKSAESKCVVFSQFIPVLDVAEMELEARKIGVLRIDATRSTAERADALLEFSNNANIKVLLLSMRAGATGLTLTSADHCFILDVTQSPSLEEQAIDRIHRIGQTRPVTVKRFVMKGTVEERLLSVRRALLADKPLASTGVCATISLDEDEEIQGKKKAKEGDAAKTATTKRIETLEKIIGTLELQRA</sequence>
<feature type="compositionally biased region" description="Low complexity" evidence="10">
    <location>
        <begin position="306"/>
        <end position="323"/>
    </location>
</feature>
<dbReference type="InterPro" id="IPR036034">
    <property type="entry name" value="PDZ_sf"/>
</dbReference>
<dbReference type="SUPFAM" id="SSF50156">
    <property type="entry name" value="PDZ domain-like"/>
    <property type="match status" value="2"/>
</dbReference>
<dbReference type="SUPFAM" id="SSF57850">
    <property type="entry name" value="RING/U-box"/>
    <property type="match status" value="1"/>
</dbReference>
<dbReference type="PROSITE" id="PS50016">
    <property type="entry name" value="ZF_PHD_2"/>
    <property type="match status" value="1"/>
</dbReference>
<evidence type="ECO:0000256" key="7">
    <source>
        <dbReference type="ARBA" id="ARBA00022840"/>
    </source>
</evidence>
<dbReference type="GO" id="GO:0005524">
    <property type="term" value="F:ATP binding"/>
    <property type="evidence" value="ECO:0007669"/>
    <property type="project" value="UniProtKB-KW"/>
</dbReference>
<dbReference type="GO" id="GO:0006281">
    <property type="term" value="P:DNA repair"/>
    <property type="evidence" value="ECO:0007669"/>
    <property type="project" value="TreeGrafter"/>
</dbReference>
<evidence type="ECO:0000256" key="2">
    <source>
        <dbReference type="ARBA" id="ARBA00022741"/>
    </source>
</evidence>
<dbReference type="SMART" id="SM00184">
    <property type="entry name" value="RING"/>
    <property type="match status" value="1"/>
</dbReference>
<keyword evidence="7" id="KW-0067">ATP-binding</keyword>
<dbReference type="PROSITE" id="PS01359">
    <property type="entry name" value="ZF_PHD_1"/>
    <property type="match status" value="1"/>
</dbReference>
<organism evidence="16 17">
    <name type="scientific">Seminavis robusta</name>
    <dbReference type="NCBI Taxonomy" id="568900"/>
    <lineage>
        <taxon>Eukaryota</taxon>
        <taxon>Sar</taxon>
        <taxon>Stramenopiles</taxon>
        <taxon>Ochrophyta</taxon>
        <taxon>Bacillariophyta</taxon>
        <taxon>Bacillariophyceae</taxon>
        <taxon>Bacillariophycidae</taxon>
        <taxon>Naviculales</taxon>
        <taxon>Naviculaceae</taxon>
        <taxon>Seminavis</taxon>
    </lineage>
</organism>
<dbReference type="CDD" id="cd00136">
    <property type="entry name" value="PDZ_canonical"/>
    <property type="match status" value="2"/>
</dbReference>
<keyword evidence="3 8" id="KW-0863">Zinc-finger</keyword>
<dbReference type="SMART" id="SM00490">
    <property type="entry name" value="HELICc"/>
    <property type="match status" value="1"/>
</dbReference>
<dbReference type="InterPro" id="IPR019786">
    <property type="entry name" value="Zinc_finger_PHD-type_CS"/>
</dbReference>
<dbReference type="GO" id="GO:0008270">
    <property type="term" value="F:zinc ion binding"/>
    <property type="evidence" value="ECO:0007669"/>
    <property type="project" value="UniProtKB-KW"/>
</dbReference>
<dbReference type="InterPro" id="IPR011011">
    <property type="entry name" value="Znf_FYVE_PHD"/>
</dbReference>
<dbReference type="SMART" id="SM00487">
    <property type="entry name" value="DEXDc"/>
    <property type="match status" value="1"/>
</dbReference>
<dbReference type="SUPFAM" id="SSF52540">
    <property type="entry name" value="P-loop containing nucleoside triphosphate hydrolases"/>
    <property type="match status" value="2"/>
</dbReference>
<keyword evidence="6" id="KW-0862">Zinc</keyword>
<evidence type="ECO:0000259" key="15">
    <source>
        <dbReference type="PROSITE" id="PS51194"/>
    </source>
</evidence>
<evidence type="ECO:0000256" key="1">
    <source>
        <dbReference type="ARBA" id="ARBA00022723"/>
    </source>
</evidence>
<dbReference type="InterPro" id="IPR019787">
    <property type="entry name" value="Znf_PHD-finger"/>
</dbReference>
<dbReference type="InterPro" id="IPR050628">
    <property type="entry name" value="SNF2_RAD54_helicase_TF"/>
</dbReference>
<dbReference type="Pfam" id="PF00595">
    <property type="entry name" value="PDZ"/>
    <property type="match status" value="1"/>
</dbReference>
<dbReference type="GO" id="GO:0005634">
    <property type="term" value="C:nucleus"/>
    <property type="evidence" value="ECO:0007669"/>
    <property type="project" value="TreeGrafter"/>
</dbReference>
<dbReference type="PANTHER" id="PTHR45626">
    <property type="entry name" value="TRANSCRIPTION TERMINATION FACTOR 2-RELATED"/>
    <property type="match status" value="1"/>
</dbReference>
<dbReference type="SUPFAM" id="SSF57903">
    <property type="entry name" value="FYVE/PHD zinc finger"/>
    <property type="match status" value="1"/>
</dbReference>
<dbReference type="InterPro" id="IPR027417">
    <property type="entry name" value="P-loop_NTPase"/>
</dbReference>
<dbReference type="PROSITE" id="PS50106">
    <property type="entry name" value="PDZ"/>
    <property type="match status" value="2"/>
</dbReference>
<feature type="coiled-coil region" evidence="9">
    <location>
        <begin position="579"/>
        <end position="606"/>
    </location>
</feature>
<evidence type="ECO:0000256" key="6">
    <source>
        <dbReference type="ARBA" id="ARBA00022833"/>
    </source>
</evidence>
<name>A0A9N8E175_9STRA</name>
<evidence type="ECO:0000313" key="16">
    <source>
        <dbReference type="EMBL" id="CAB9512612.1"/>
    </source>
</evidence>
<keyword evidence="1" id="KW-0479">Metal-binding</keyword>
<evidence type="ECO:0000256" key="10">
    <source>
        <dbReference type="SAM" id="MobiDB-lite"/>
    </source>
</evidence>
<dbReference type="PROSITE" id="PS00518">
    <property type="entry name" value="ZF_RING_1"/>
    <property type="match status" value="1"/>
</dbReference>
<evidence type="ECO:0000256" key="3">
    <source>
        <dbReference type="ARBA" id="ARBA00022771"/>
    </source>
</evidence>
<dbReference type="CDD" id="cd18793">
    <property type="entry name" value="SF2_C_SNF"/>
    <property type="match status" value="1"/>
</dbReference>
<dbReference type="InterPro" id="IPR001478">
    <property type="entry name" value="PDZ"/>
</dbReference>
<dbReference type="Gene3D" id="2.30.42.10">
    <property type="match status" value="2"/>
</dbReference>
<dbReference type="GO" id="GO:0008094">
    <property type="term" value="F:ATP-dependent activity, acting on DNA"/>
    <property type="evidence" value="ECO:0007669"/>
    <property type="project" value="TreeGrafter"/>
</dbReference>
<evidence type="ECO:0000259" key="11">
    <source>
        <dbReference type="PROSITE" id="PS50016"/>
    </source>
</evidence>
<feature type="domain" description="Helicase C-terminal" evidence="15">
    <location>
        <begin position="1531"/>
        <end position="1688"/>
    </location>
</feature>
<dbReference type="PROSITE" id="PS51194">
    <property type="entry name" value="HELICASE_CTER"/>
    <property type="match status" value="1"/>
</dbReference>
<evidence type="ECO:0000256" key="4">
    <source>
        <dbReference type="ARBA" id="ARBA00022801"/>
    </source>
</evidence>
<dbReference type="Gene3D" id="3.40.50.10810">
    <property type="entry name" value="Tandem AAA-ATPase domain"/>
    <property type="match status" value="1"/>
</dbReference>
<dbReference type="InterPro" id="IPR014001">
    <property type="entry name" value="Helicase_ATP-bd"/>
</dbReference>
<dbReference type="EMBL" id="CAICTM010000544">
    <property type="protein sequence ID" value="CAB9512612.1"/>
    <property type="molecule type" value="Genomic_DNA"/>
</dbReference>
<feature type="region of interest" description="Disordered" evidence="10">
    <location>
        <begin position="293"/>
        <end position="377"/>
    </location>
</feature>
<evidence type="ECO:0000256" key="9">
    <source>
        <dbReference type="SAM" id="Coils"/>
    </source>
</evidence>
<accession>A0A9N8E175</accession>
<dbReference type="Pfam" id="PF00271">
    <property type="entry name" value="Helicase_C"/>
    <property type="match status" value="1"/>
</dbReference>
<feature type="domain" description="PDZ" evidence="13">
    <location>
        <begin position="223"/>
        <end position="297"/>
    </location>
</feature>
<dbReference type="Proteomes" id="UP001153069">
    <property type="component" value="Unassembled WGS sequence"/>
</dbReference>
<keyword evidence="9" id="KW-0175">Coiled coil</keyword>
<dbReference type="Pfam" id="PF00176">
    <property type="entry name" value="SNF2-rel_dom"/>
    <property type="match status" value="1"/>
</dbReference>
<dbReference type="SMART" id="SM00228">
    <property type="entry name" value="PDZ"/>
    <property type="match status" value="2"/>
</dbReference>